<keyword evidence="1" id="KW-0175">Coiled coil</keyword>
<evidence type="ECO:0000256" key="1">
    <source>
        <dbReference type="SAM" id="Coils"/>
    </source>
</evidence>
<feature type="non-terminal residue" evidence="2">
    <location>
        <position position="119"/>
    </location>
</feature>
<evidence type="ECO:0000313" key="2">
    <source>
        <dbReference type="EMBL" id="JAS96269.1"/>
    </source>
</evidence>
<sequence>TDYEGNAEIYLKARYEGVSSYVIKDLINNHKYNLIDICEKLDGRGSKATPFDPDKVELLPSATERFHHEVWYVEHRSEIEEVLELAADLLEEYERQQRDYDDDNDGDEDFNIPKELIFK</sequence>
<protein>
    <submittedName>
        <fullName evidence="2">Uncharacterized protein</fullName>
    </submittedName>
</protein>
<feature type="coiled-coil region" evidence="1">
    <location>
        <begin position="72"/>
        <end position="103"/>
    </location>
</feature>
<proteinExistence type="predicted"/>
<organism evidence="2">
    <name type="scientific">Homalodisca liturata</name>
    <dbReference type="NCBI Taxonomy" id="320908"/>
    <lineage>
        <taxon>Eukaryota</taxon>
        <taxon>Metazoa</taxon>
        <taxon>Ecdysozoa</taxon>
        <taxon>Arthropoda</taxon>
        <taxon>Hexapoda</taxon>
        <taxon>Insecta</taxon>
        <taxon>Pterygota</taxon>
        <taxon>Neoptera</taxon>
        <taxon>Paraneoptera</taxon>
        <taxon>Hemiptera</taxon>
        <taxon>Auchenorrhyncha</taxon>
        <taxon>Membracoidea</taxon>
        <taxon>Cicadellidae</taxon>
        <taxon>Cicadellinae</taxon>
        <taxon>Proconiini</taxon>
        <taxon>Homalodisca</taxon>
    </lineage>
</organism>
<name>A0A1B6JAR3_9HEMI</name>
<accession>A0A1B6JAR3</accession>
<dbReference type="EMBL" id="GECU01011437">
    <property type="protein sequence ID" value="JAS96269.1"/>
    <property type="molecule type" value="Transcribed_RNA"/>
</dbReference>
<reference evidence="2" key="1">
    <citation type="submission" date="2015-11" db="EMBL/GenBank/DDBJ databases">
        <title>De novo transcriptome assembly of four potential Pierce s Disease insect vectors from Arizona vineyards.</title>
        <authorList>
            <person name="Tassone E.E."/>
        </authorList>
    </citation>
    <scope>NUCLEOTIDE SEQUENCE</scope>
</reference>
<gene>
    <name evidence="2" type="ORF">g.2380</name>
</gene>
<feature type="non-terminal residue" evidence="2">
    <location>
        <position position="1"/>
    </location>
</feature>
<dbReference type="AlphaFoldDB" id="A0A1B6JAR3"/>